<proteinExistence type="predicted"/>
<evidence type="ECO:0000313" key="2">
    <source>
        <dbReference type="Proteomes" id="UP001274896"/>
    </source>
</evidence>
<sequence>MTAKVCVLLKSKDSTFRGGDKTALKTARAKLSRVIREAKSAHALRIHGHFQNSGHSRRMWQGIQAITNYKTTPSARDSDTSLPDTLKEFYARFEAQNSVAARKAIPPPNDQFAYRPNGPTDNAITTTLHLALIHLDNKDSYVRMLFIDFSSTFNTIIPHYLIEKLSLLGLNTSLCNWILDFLTGRPQSVWIGNSISSTTTLSTGAP</sequence>
<name>A0AAE0RGH3_9TELE</name>
<reference evidence="1" key="1">
    <citation type="submission" date="2023-06" db="EMBL/GenBank/DDBJ databases">
        <title>Male Hemibagrus guttatus genome.</title>
        <authorList>
            <person name="Bian C."/>
        </authorList>
    </citation>
    <scope>NUCLEOTIDE SEQUENCE</scope>
    <source>
        <strain evidence="1">Male_cb2023</strain>
        <tissue evidence="1">Muscle</tissue>
    </source>
</reference>
<gene>
    <name evidence="1" type="ORF">QTP70_015300</name>
</gene>
<keyword evidence="2" id="KW-1185">Reference proteome</keyword>
<dbReference type="PANTHER" id="PTHR47510">
    <property type="entry name" value="REVERSE TRANSCRIPTASE DOMAIN-CONTAINING PROTEIN"/>
    <property type="match status" value="1"/>
</dbReference>
<organism evidence="1 2">
    <name type="scientific">Hemibagrus guttatus</name>
    <dbReference type="NCBI Taxonomy" id="175788"/>
    <lineage>
        <taxon>Eukaryota</taxon>
        <taxon>Metazoa</taxon>
        <taxon>Chordata</taxon>
        <taxon>Craniata</taxon>
        <taxon>Vertebrata</taxon>
        <taxon>Euteleostomi</taxon>
        <taxon>Actinopterygii</taxon>
        <taxon>Neopterygii</taxon>
        <taxon>Teleostei</taxon>
        <taxon>Ostariophysi</taxon>
        <taxon>Siluriformes</taxon>
        <taxon>Bagridae</taxon>
        <taxon>Hemibagrus</taxon>
    </lineage>
</organism>
<comment type="caution">
    <text evidence="1">The sequence shown here is derived from an EMBL/GenBank/DDBJ whole genome shotgun (WGS) entry which is preliminary data.</text>
</comment>
<evidence type="ECO:0008006" key="3">
    <source>
        <dbReference type="Google" id="ProtNLM"/>
    </source>
</evidence>
<dbReference type="Proteomes" id="UP001274896">
    <property type="component" value="Unassembled WGS sequence"/>
</dbReference>
<dbReference type="AlphaFoldDB" id="A0AAE0RGH3"/>
<dbReference type="EMBL" id="JAUCMX010000002">
    <property type="protein sequence ID" value="KAK3553915.1"/>
    <property type="molecule type" value="Genomic_DNA"/>
</dbReference>
<evidence type="ECO:0000313" key="1">
    <source>
        <dbReference type="EMBL" id="KAK3553915.1"/>
    </source>
</evidence>
<accession>A0AAE0RGH3</accession>
<dbReference type="PANTHER" id="PTHR47510:SF3">
    <property type="entry name" value="ENDO_EXONUCLEASE_PHOSPHATASE DOMAIN-CONTAINING PROTEIN"/>
    <property type="match status" value="1"/>
</dbReference>
<protein>
    <recommendedName>
        <fullName evidence="3">Reverse transcriptase domain-containing protein</fullName>
    </recommendedName>
</protein>